<protein>
    <recommendedName>
        <fullName evidence="2">FAD synthase</fullName>
        <ecNumber evidence="2">2.7.7.2</ecNumber>
    </recommendedName>
    <alternativeName>
        <fullName evidence="10">FAD pyrophosphorylase</fullName>
    </alternativeName>
    <alternativeName>
        <fullName evidence="11">FMN adenylyltransferase</fullName>
    </alternativeName>
</protein>
<dbReference type="OrthoDB" id="270728at2759"/>
<evidence type="ECO:0000256" key="2">
    <source>
        <dbReference type="ARBA" id="ARBA00012393"/>
    </source>
</evidence>
<keyword evidence="7" id="KW-0547">Nucleotide-binding</keyword>
<evidence type="ECO:0000256" key="4">
    <source>
        <dbReference type="ARBA" id="ARBA00022643"/>
    </source>
</evidence>
<evidence type="ECO:0000256" key="12">
    <source>
        <dbReference type="ARBA" id="ARBA00049494"/>
    </source>
</evidence>
<dbReference type="PANTHER" id="PTHR23293">
    <property type="entry name" value="FAD SYNTHETASE-RELATED FMN ADENYLYLTRANSFERASE"/>
    <property type="match status" value="1"/>
</dbReference>
<dbReference type="CDD" id="cd23948">
    <property type="entry name" value="FAD_synthase"/>
    <property type="match status" value="1"/>
</dbReference>
<reference evidence="14 15" key="1">
    <citation type="journal article" date="2015" name="BMC Genomics">
        <title>Insights from the genome of Ophiocordyceps polyrhachis-furcata to pathogenicity and host specificity in insect fungi.</title>
        <authorList>
            <person name="Wichadakul D."/>
            <person name="Kobmoo N."/>
            <person name="Ingsriswang S."/>
            <person name="Tangphatsornruang S."/>
            <person name="Chantasingh D."/>
            <person name="Luangsa-ard J.J."/>
            <person name="Eurwilaichitr L."/>
        </authorList>
    </citation>
    <scope>NUCLEOTIDE SEQUENCE [LARGE SCALE GENOMIC DNA]</scope>
    <source>
        <strain evidence="14 15">BCC 54312</strain>
    </source>
</reference>
<dbReference type="GO" id="GO:0005524">
    <property type="term" value="F:ATP binding"/>
    <property type="evidence" value="ECO:0007669"/>
    <property type="project" value="UniProtKB-KW"/>
</dbReference>
<evidence type="ECO:0000256" key="7">
    <source>
        <dbReference type="ARBA" id="ARBA00022741"/>
    </source>
</evidence>
<name>A0A367LDA3_9HYPO</name>
<evidence type="ECO:0000256" key="3">
    <source>
        <dbReference type="ARBA" id="ARBA00022630"/>
    </source>
</evidence>
<dbReference type="InterPro" id="IPR014729">
    <property type="entry name" value="Rossmann-like_a/b/a_fold"/>
</dbReference>
<dbReference type="SUPFAM" id="SSF52402">
    <property type="entry name" value="Adenine nucleotide alpha hydrolases-like"/>
    <property type="match status" value="1"/>
</dbReference>
<keyword evidence="15" id="KW-1185">Reference proteome</keyword>
<dbReference type="InterPro" id="IPR002500">
    <property type="entry name" value="PAPS_reduct_dom"/>
</dbReference>
<dbReference type="Gene3D" id="3.40.50.620">
    <property type="entry name" value="HUPs"/>
    <property type="match status" value="1"/>
</dbReference>
<evidence type="ECO:0000259" key="13">
    <source>
        <dbReference type="Pfam" id="PF01507"/>
    </source>
</evidence>
<proteinExistence type="predicted"/>
<evidence type="ECO:0000256" key="5">
    <source>
        <dbReference type="ARBA" id="ARBA00022679"/>
    </source>
</evidence>
<dbReference type="GO" id="GO:0003919">
    <property type="term" value="F:FMN adenylyltransferase activity"/>
    <property type="evidence" value="ECO:0007669"/>
    <property type="project" value="UniProtKB-EC"/>
</dbReference>
<organism evidence="14 15">
    <name type="scientific">Ophiocordyceps polyrhachis-furcata BCC 54312</name>
    <dbReference type="NCBI Taxonomy" id="1330021"/>
    <lineage>
        <taxon>Eukaryota</taxon>
        <taxon>Fungi</taxon>
        <taxon>Dikarya</taxon>
        <taxon>Ascomycota</taxon>
        <taxon>Pezizomycotina</taxon>
        <taxon>Sordariomycetes</taxon>
        <taxon>Hypocreomycetidae</taxon>
        <taxon>Hypocreales</taxon>
        <taxon>Ophiocordycipitaceae</taxon>
        <taxon>Ophiocordyceps</taxon>
    </lineage>
</organism>
<dbReference type="EC" id="2.7.7.2" evidence="2"/>
<dbReference type="GO" id="GO:0006747">
    <property type="term" value="P:FAD biosynthetic process"/>
    <property type="evidence" value="ECO:0007669"/>
    <property type="project" value="TreeGrafter"/>
</dbReference>
<evidence type="ECO:0000256" key="6">
    <source>
        <dbReference type="ARBA" id="ARBA00022695"/>
    </source>
</evidence>
<keyword evidence="8" id="KW-0274">FAD</keyword>
<comment type="pathway">
    <text evidence="1">Cofactor biosynthesis; FAD biosynthesis; FAD from FMN: step 1/1.</text>
</comment>
<dbReference type="AlphaFoldDB" id="A0A367LDA3"/>
<dbReference type="PANTHER" id="PTHR23293:SF9">
    <property type="entry name" value="FAD SYNTHASE"/>
    <property type="match status" value="1"/>
</dbReference>
<comment type="caution">
    <text evidence="14">The sequence shown here is derived from an EMBL/GenBank/DDBJ whole genome shotgun (WGS) entry which is preliminary data.</text>
</comment>
<gene>
    <name evidence="14" type="ORF">L249_0455</name>
</gene>
<evidence type="ECO:0000256" key="10">
    <source>
        <dbReference type="ARBA" id="ARBA00031145"/>
    </source>
</evidence>
<keyword evidence="3" id="KW-0285">Flavoprotein</keyword>
<keyword evidence="9" id="KW-0067">ATP-binding</keyword>
<accession>A0A367LDA3</accession>
<dbReference type="Proteomes" id="UP000253664">
    <property type="component" value="Unassembled WGS sequence"/>
</dbReference>
<evidence type="ECO:0000256" key="9">
    <source>
        <dbReference type="ARBA" id="ARBA00022840"/>
    </source>
</evidence>
<evidence type="ECO:0000256" key="1">
    <source>
        <dbReference type="ARBA" id="ARBA00004726"/>
    </source>
</evidence>
<keyword evidence="4" id="KW-0288">FMN</keyword>
<comment type="catalytic activity">
    <reaction evidence="12">
        <text>FMN + ATP + H(+) = FAD + diphosphate</text>
        <dbReference type="Rhea" id="RHEA:17237"/>
        <dbReference type="ChEBI" id="CHEBI:15378"/>
        <dbReference type="ChEBI" id="CHEBI:30616"/>
        <dbReference type="ChEBI" id="CHEBI:33019"/>
        <dbReference type="ChEBI" id="CHEBI:57692"/>
        <dbReference type="ChEBI" id="CHEBI:58210"/>
        <dbReference type="EC" id="2.7.7.2"/>
    </reaction>
</comment>
<dbReference type="EMBL" id="LKCN02000007">
    <property type="protein sequence ID" value="RCI12413.1"/>
    <property type="molecule type" value="Genomic_DNA"/>
</dbReference>
<evidence type="ECO:0000313" key="14">
    <source>
        <dbReference type="EMBL" id="RCI12413.1"/>
    </source>
</evidence>
<feature type="domain" description="Phosphoadenosine phosphosulphate reductase" evidence="13">
    <location>
        <begin position="131"/>
        <end position="222"/>
    </location>
</feature>
<evidence type="ECO:0000313" key="15">
    <source>
        <dbReference type="Proteomes" id="UP000253664"/>
    </source>
</evidence>
<evidence type="ECO:0000256" key="8">
    <source>
        <dbReference type="ARBA" id="ARBA00022827"/>
    </source>
</evidence>
<keyword evidence="6" id="KW-0548">Nucleotidyltransferase</keyword>
<dbReference type="FunFam" id="3.40.50.620:FF:000187">
    <property type="entry name" value="Probable FAD synthetase"/>
    <property type="match status" value="1"/>
</dbReference>
<sequence length="253" mass="28587">MPQPLANGVSNREPSSSDPALLRPRILAFVDEAADVNHEKAIIKATRIRARQSLAIIGEALQRYRPEELSLSYNGGKDCLVLLILILACLPASAAEPLQAIYIAPPDPFPEVEDFVTVSTARYNLDLVRYTLPMREALEAYRAHRPHVKAVFMGTRRTDPHSEFLTPFSPTDGDWPRFMRVNPVLDWDYPEIWAFIRHLDIPFCTLYNRGFTSLGGMGNTRPNPALVLDSSAKTYRPAYELAHTEEERLGRDR</sequence>
<dbReference type="Pfam" id="PF01507">
    <property type="entry name" value="PAPS_reduct"/>
    <property type="match status" value="1"/>
</dbReference>
<evidence type="ECO:0000256" key="11">
    <source>
        <dbReference type="ARBA" id="ARBA00031871"/>
    </source>
</evidence>
<keyword evidence="5" id="KW-0808">Transferase</keyword>